<accession>A0A345XK26</accession>
<dbReference type="InterPro" id="IPR046306">
    <property type="entry name" value="DUF6421"/>
</dbReference>
<gene>
    <name evidence="1" type="ORF">DVA86_04330</name>
</gene>
<dbReference type="KEGG" id="sarm:DVA86_04330"/>
<dbReference type="AlphaFoldDB" id="A0A345XK26"/>
<keyword evidence="2" id="KW-1185">Reference proteome</keyword>
<dbReference type="RefSeq" id="WP_208875933.1">
    <property type="nucleotide sequence ID" value="NZ_CP031320.1"/>
</dbReference>
<reference evidence="1 2" key="1">
    <citation type="submission" date="2018-07" db="EMBL/GenBank/DDBJ databases">
        <title>Draft genome of the type strain Streptomyces armeniacus ATCC 15676.</title>
        <authorList>
            <person name="Labana P."/>
            <person name="Gosse J.T."/>
            <person name="Boddy C.N."/>
        </authorList>
    </citation>
    <scope>NUCLEOTIDE SEQUENCE [LARGE SCALE GENOMIC DNA]</scope>
    <source>
        <strain evidence="1 2">ATCC 15676</strain>
    </source>
</reference>
<proteinExistence type="predicted"/>
<sequence length="465" mass="52384">MTEILSPVGADSAAAATERVVDHPAWPVLKDAVEAIRPAQSKDGSIDFDAEDAPSRATVEAHLERVVTAVQELTPLLPHDEAYLRALIGDLRRWAADGFGVPDFLDSLLAFQPARNRADGLQHLVVFAMYTQNGNPDRNLEAVVLRMVWPDWLAELERTRYDNPMFCGITFEDFTSGYDTNSAVLFPETIAVREAPERFSWGGIFCDREAARFRRVVDAACRVTSLELPEDAHGLLADQQRCQEAFVLWDMVHDRTHSHGDLPFDPFMIKQRQPFWMYGLEELRCDLTAFHEAVKLEADGVPQGRDVQYAMLLDRLFRFPVTGARSRNYDGLGGQLLFAYLHKNDALRWTDNKLTVDWARAREVTVRLREEIETLYREGIDRPKIVHWFKAYDLVSAYLAPHPGSTWAKGPDALDLSLPPRKLVDDVLPDEFPLSMFYEALAKKLRGVITSTKGITADSAALAAA</sequence>
<dbReference type="Pfam" id="PF19985">
    <property type="entry name" value="DUF6421"/>
    <property type="match status" value="1"/>
</dbReference>
<evidence type="ECO:0000313" key="2">
    <source>
        <dbReference type="Proteomes" id="UP000254425"/>
    </source>
</evidence>
<organism evidence="1 2">
    <name type="scientific">Streptomyces armeniacus</name>
    <dbReference type="NCBI Taxonomy" id="83291"/>
    <lineage>
        <taxon>Bacteria</taxon>
        <taxon>Bacillati</taxon>
        <taxon>Actinomycetota</taxon>
        <taxon>Actinomycetes</taxon>
        <taxon>Kitasatosporales</taxon>
        <taxon>Streptomycetaceae</taxon>
        <taxon>Streptomyces</taxon>
    </lineage>
</organism>
<name>A0A345XK26_9ACTN</name>
<evidence type="ECO:0000313" key="1">
    <source>
        <dbReference type="EMBL" id="AXK31992.1"/>
    </source>
</evidence>
<dbReference type="Proteomes" id="UP000254425">
    <property type="component" value="Chromosome"/>
</dbReference>
<protein>
    <submittedName>
        <fullName evidence="1">Uncharacterized protein</fullName>
    </submittedName>
</protein>
<dbReference type="EMBL" id="CP031320">
    <property type="protein sequence ID" value="AXK31992.1"/>
    <property type="molecule type" value="Genomic_DNA"/>
</dbReference>